<proteinExistence type="predicted"/>
<dbReference type="SUPFAM" id="SSF51556">
    <property type="entry name" value="Metallo-dependent hydrolases"/>
    <property type="match status" value="1"/>
</dbReference>
<name>A0ABU9EBD0_9BACT</name>
<dbReference type="Pfam" id="PF07969">
    <property type="entry name" value="Amidohydro_3"/>
    <property type="match status" value="1"/>
</dbReference>
<dbReference type="InterPro" id="IPR032466">
    <property type="entry name" value="Metal_Hydrolase"/>
</dbReference>
<accession>A0ABU9EBD0</accession>
<sequence length="431" mass="45932">MPRSDLLRRPWRLLCSFAVAALAAACSDEPEPLPRFDLILEGGTVVDGSGAPGRVADIGIVDRHISHVGDLALAEADERLDVTGGTVVPGFIDMRSSAALDADDGRDARHLLHQGITTAVLGTDGLGRHDVSRQLEGWAAAGIGVNALAFAGHARIRGAVLGDEDRAPTPAEVDSMRTLMRRAMEEGALGLSTDLFRPPGSRAALDEVVELALAAGEWPGAIYDARHGAPDDGLEGVEFEATVEQAIRIGEESGLRVVFSHFEPWGRAETGIRTIEAARLRGVEVAAAWAGYGPRPGEGLPPDDDELVALPWIMTATDGDGHGAFPRKMRLFALDGAEVSVPFAVRSMSGLAADFLRLPDRGYIRPGMWADIAVLDLDRYRSTATNDDPREYATGVNHLLVNGAFAIRDGDYLDGTLGMPLRRDGSPVSRD</sequence>
<dbReference type="EMBL" id="JBBHLI010000008">
    <property type="protein sequence ID" value="MEK9502021.1"/>
    <property type="molecule type" value="Genomic_DNA"/>
</dbReference>
<dbReference type="SUPFAM" id="SSF51338">
    <property type="entry name" value="Composite domain of metallo-dependent hydrolases"/>
    <property type="match status" value="1"/>
</dbReference>
<feature type="domain" description="Amidohydrolase 3" evidence="2">
    <location>
        <begin position="324"/>
        <end position="404"/>
    </location>
</feature>
<reference evidence="3 4" key="1">
    <citation type="submission" date="2024-02" db="EMBL/GenBank/DDBJ databases">
        <title>A novel Gemmatimonadota bacterium.</title>
        <authorList>
            <person name="Du Z.-J."/>
            <person name="Ye Y.-Q."/>
        </authorList>
    </citation>
    <scope>NUCLEOTIDE SEQUENCE [LARGE SCALE GENOMIC DNA]</scope>
    <source>
        <strain evidence="3 4">DH-20</strain>
    </source>
</reference>
<dbReference type="Gene3D" id="3.20.20.140">
    <property type="entry name" value="Metal-dependent hydrolases"/>
    <property type="match status" value="1"/>
</dbReference>
<feature type="chain" id="PRO_5045098570" evidence="1">
    <location>
        <begin position="21"/>
        <end position="431"/>
    </location>
</feature>
<organism evidence="3 4">
    <name type="scientific">Gaopeijia maritima</name>
    <dbReference type="NCBI Taxonomy" id="3119007"/>
    <lineage>
        <taxon>Bacteria</taxon>
        <taxon>Pseudomonadati</taxon>
        <taxon>Gemmatimonadota</taxon>
        <taxon>Longimicrobiia</taxon>
        <taxon>Gaopeijiales</taxon>
        <taxon>Gaopeijiaceae</taxon>
        <taxon>Gaopeijia</taxon>
    </lineage>
</organism>
<evidence type="ECO:0000259" key="2">
    <source>
        <dbReference type="Pfam" id="PF07969"/>
    </source>
</evidence>
<dbReference type="RefSeq" id="WP_405287320.1">
    <property type="nucleotide sequence ID" value="NZ_JBBHLI010000008.1"/>
</dbReference>
<dbReference type="InterPro" id="IPR050378">
    <property type="entry name" value="Metallo-dep_Hydrolases_sf"/>
</dbReference>
<dbReference type="InterPro" id="IPR011059">
    <property type="entry name" value="Metal-dep_hydrolase_composite"/>
</dbReference>
<evidence type="ECO:0000313" key="4">
    <source>
        <dbReference type="Proteomes" id="UP001484239"/>
    </source>
</evidence>
<dbReference type="PANTHER" id="PTHR11647">
    <property type="entry name" value="HYDRANTOINASE/DIHYDROPYRIMIDINASE FAMILY MEMBER"/>
    <property type="match status" value="1"/>
</dbReference>
<dbReference type="PROSITE" id="PS51257">
    <property type="entry name" value="PROKAR_LIPOPROTEIN"/>
    <property type="match status" value="1"/>
</dbReference>
<dbReference type="InterPro" id="IPR013108">
    <property type="entry name" value="Amidohydro_3"/>
</dbReference>
<keyword evidence="4" id="KW-1185">Reference proteome</keyword>
<comment type="caution">
    <text evidence="3">The sequence shown here is derived from an EMBL/GenBank/DDBJ whole genome shotgun (WGS) entry which is preliminary data.</text>
</comment>
<evidence type="ECO:0000256" key="1">
    <source>
        <dbReference type="SAM" id="SignalP"/>
    </source>
</evidence>
<protein>
    <submittedName>
        <fullName evidence="3">Amidohydrolase family protein</fullName>
    </submittedName>
</protein>
<dbReference type="PANTHER" id="PTHR11647:SF1">
    <property type="entry name" value="COLLAPSIN RESPONSE MEDIATOR PROTEIN"/>
    <property type="match status" value="1"/>
</dbReference>
<evidence type="ECO:0000313" key="3">
    <source>
        <dbReference type="EMBL" id="MEK9502021.1"/>
    </source>
</evidence>
<feature type="signal peptide" evidence="1">
    <location>
        <begin position="1"/>
        <end position="20"/>
    </location>
</feature>
<keyword evidence="1" id="KW-0732">Signal</keyword>
<gene>
    <name evidence="3" type="ORF">WI372_13590</name>
</gene>
<dbReference type="Proteomes" id="UP001484239">
    <property type="component" value="Unassembled WGS sequence"/>
</dbReference>